<name>A0A7X0JWU9_9GAMM</name>
<proteinExistence type="predicted"/>
<accession>A0A7X0JWU9</accession>
<keyword evidence="2" id="KW-1185">Reference proteome</keyword>
<dbReference type="AlphaFoldDB" id="A0A7X0JWU9"/>
<dbReference type="EMBL" id="JACHHT010000003">
    <property type="protein sequence ID" value="MBB6523163.1"/>
    <property type="molecule type" value="Genomic_DNA"/>
</dbReference>
<sequence length="182" mass="20655">MSSEHSIVMLKRRWKDNPGDEQLIGDVFSHYLGGKRLKEASLFEEELSRSLGRVIQGYAFESKWIHAEALLQYGFFREALAVYSSLKAYDQSRAGIGLATAHFNMGYFDLAYIEISSIYTSDASEKVQLLHLKVLYYLAQFQAVQNFIGNIRDSGVSIGGELKAFIAMVTQSDEFIEWKCRA</sequence>
<dbReference type="Proteomes" id="UP000528457">
    <property type="component" value="Unassembled WGS sequence"/>
</dbReference>
<comment type="caution">
    <text evidence="1">The sequence shown here is derived from an EMBL/GenBank/DDBJ whole genome shotgun (WGS) entry which is preliminary data.</text>
</comment>
<organism evidence="1 2">
    <name type="scientific">Pseudoteredinibacter isoporae</name>
    <dbReference type="NCBI Taxonomy" id="570281"/>
    <lineage>
        <taxon>Bacteria</taxon>
        <taxon>Pseudomonadati</taxon>
        <taxon>Pseudomonadota</taxon>
        <taxon>Gammaproteobacteria</taxon>
        <taxon>Cellvibrionales</taxon>
        <taxon>Cellvibrionaceae</taxon>
        <taxon>Pseudoteredinibacter</taxon>
    </lineage>
</organism>
<reference evidence="1 2" key="1">
    <citation type="submission" date="2020-08" db="EMBL/GenBank/DDBJ databases">
        <title>Genomic Encyclopedia of Type Strains, Phase IV (KMG-IV): sequencing the most valuable type-strain genomes for metagenomic binning, comparative biology and taxonomic classification.</title>
        <authorList>
            <person name="Goeker M."/>
        </authorList>
    </citation>
    <scope>NUCLEOTIDE SEQUENCE [LARGE SCALE GENOMIC DNA]</scope>
    <source>
        <strain evidence="1 2">DSM 22368</strain>
    </source>
</reference>
<dbReference type="RefSeq" id="WP_166843728.1">
    <property type="nucleotide sequence ID" value="NZ_JAAONY010000003.1"/>
</dbReference>
<dbReference type="InParanoid" id="A0A7X0JWU9"/>
<gene>
    <name evidence="1" type="ORF">HNR48_003465</name>
</gene>
<evidence type="ECO:0000313" key="1">
    <source>
        <dbReference type="EMBL" id="MBB6523163.1"/>
    </source>
</evidence>
<evidence type="ECO:0000313" key="2">
    <source>
        <dbReference type="Proteomes" id="UP000528457"/>
    </source>
</evidence>
<protein>
    <submittedName>
        <fullName evidence="1">Uncharacterized protein</fullName>
    </submittedName>
</protein>